<accession>A0A819I5E8</accession>
<feature type="domain" description="SH3" evidence="5">
    <location>
        <begin position="186"/>
        <end position="247"/>
    </location>
</feature>
<evidence type="ECO:0000256" key="3">
    <source>
        <dbReference type="SAM" id="Coils"/>
    </source>
</evidence>
<evidence type="ECO:0000259" key="5">
    <source>
        <dbReference type="PROSITE" id="PS50002"/>
    </source>
</evidence>
<feature type="domain" description="SH3" evidence="5">
    <location>
        <begin position="11"/>
        <end position="70"/>
    </location>
</feature>
<dbReference type="InterPro" id="IPR050384">
    <property type="entry name" value="Endophilin_SH3RF"/>
</dbReference>
<gene>
    <name evidence="6" type="ORF">OVN521_LOCUS9876</name>
</gene>
<dbReference type="Pfam" id="PF14604">
    <property type="entry name" value="SH3_9"/>
    <property type="match status" value="2"/>
</dbReference>
<proteinExistence type="predicted"/>
<feature type="compositionally biased region" description="Basic and acidic residues" evidence="4">
    <location>
        <begin position="298"/>
        <end position="326"/>
    </location>
</feature>
<dbReference type="Pfam" id="PF00018">
    <property type="entry name" value="SH3_1"/>
    <property type="match status" value="1"/>
</dbReference>
<feature type="region of interest" description="Disordered" evidence="4">
    <location>
        <begin position="279"/>
        <end position="352"/>
    </location>
</feature>
<protein>
    <recommendedName>
        <fullName evidence="5">SH3 domain-containing protein</fullName>
    </recommendedName>
</protein>
<dbReference type="GO" id="GO:0016477">
    <property type="term" value="P:cell migration"/>
    <property type="evidence" value="ECO:0007669"/>
    <property type="project" value="TreeGrafter"/>
</dbReference>
<keyword evidence="1 2" id="KW-0728">SH3 domain</keyword>
<dbReference type="Gene3D" id="2.30.30.40">
    <property type="entry name" value="SH3 Domains"/>
    <property type="match status" value="3"/>
</dbReference>
<dbReference type="GO" id="GO:0007015">
    <property type="term" value="P:actin filament organization"/>
    <property type="evidence" value="ECO:0007669"/>
    <property type="project" value="TreeGrafter"/>
</dbReference>
<dbReference type="FunFam" id="2.30.30.40:FF:000072">
    <property type="entry name" value="Unconventional Myosin IB"/>
    <property type="match status" value="1"/>
</dbReference>
<evidence type="ECO:0000313" key="6">
    <source>
        <dbReference type="EMBL" id="CAF3908002.1"/>
    </source>
</evidence>
<feature type="domain" description="SH3" evidence="5">
    <location>
        <begin position="101"/>
        <end position="160"/>
    </location>
</feature>
<dbReference type="PROSITE" id="PS50002">
    <property type="entry name" value="SH3"/>
    <property type="match status" value="3"/>
</dbReference>
<evidence type="ECO:0000256" key="2">
    <source>
        <dbReference type="PROSITE-ProRule" id="PRU00192"/>
    </source>
</evidence>
<feature type="region of interest" description="Disordered" evidence="4">
    <location>
        <begin position="373"/>
        <end position="393"/>
    </location>
</feature>
<dbReference type="Proteomes" id="UP000663866">
    <property type="component" value="Unassembled WGS sequence"/>
</dbReference>
<name>A0A819I5E8_9BILA</name>
<organism evidence="6 7">
    <name type="scientific">Rotaria magnacalcarata</name>
    <dbReference type="NCBI Taxonomy" id="392030"/>
    <lineage>
        <taxon>Eukaryota</taxon>
        <taxon>Metazoa</taxon>
        <taxon>Spiralia</taxon>
        <taxon>Gnathifera</taxon>
        <taxon>Rotifera</taxon>
        <taxon>Eurotatoria</taxon>
        <taxon>Bdelloidea</taxon>
        <taxon>Philodinida</taxon>
        <taxon>Philodinidae</taxon>
        <taxon>Rotaria</taxon>
    </lineage>
</organism>
<dbReference type="PANTHER" id="PTHR14167">
    <property type="entry name" value="SH3 DOMAIN-CONTAINING"/>
    <property type="match status" value="1"/>
</dbReference>
<keyword evidence="7" id="KW-1185">Reference proteome</keyword>
<dbReference type="SUPFAM" id="SSF50044">
    <property type="entry name" value="SH3-domain"/>
    <property type="match status" value="3"/>
</dbReference>
<reference evidence="6" key="1">
    <citation type="submission" date="2021-02" db="EMBL/GenBank/DDBJ databases">
        <authorList>
            <person name="Nowell W R."/>
        </authorList>
    </citation>
    <scope>NUCLEOTIDE SEQUENCE</scope>
</reference>
<comment type="caution">
    <text evidence="6">The sequence shown here is derived from an EMBL/GenBank/DDBJ whole genome shotgun (WGS) entry which is preliminary data.</text>
</comment>
<dbReference type="PRINTS" id="PR00452">
    <property type="entry name" value="SH3DOMAIN"/>
</dbReference>
<dbReference type="InterPro" id="IPR001452">
    <property type="entry name" value="SH3_domain"/>
</dbReference>
<dbReference type="AlphaFoldDB" id="A0A819I5E8"/>
<dbReference type="PANTHER" id="PTHR14167:SF92">
    <property type="entry name" value="CIN85 AND CD2AP RELATED, ISOFORM J"/>
    <property type="match status" value="1"/>
</dbReference>
<evidence type="ECO:0000313" key="7">
    <source>
        <dbReference type="Proteomes" id="UP000663866"/>
    </source>
</evidence>
<keyword evidence="3" id="KW-0175">Coiled coil</keyword>
<feature type="compositionally biased region" description="Basic and acidic residues" evidence="4">
    <location>
        <begin position="279"/>
        <end position="289"/>
    </location>
</feature>
<dbReference type="EMBL" id="CAJOBG010001225">
    <property type="protein sequence ID" value="CAF3908002.1"/>
    <property type="molecule type" value="Genomic_DNA"/>
</dbReference>
<dbReference type="SMART" id="SM00326">
    <property type="entry name" value="SH3"/>
    <property type="match status" value="3"/>
</dbReference>
<dbReference type="InterPro" id="IPR036028">
    <property type="entry name" value="SH3-like_dom_sf"/>
</dbReference>
<sequence>MYRLSKRRIPYFMGTYIVNFNYTAQSSDELTMRKGDIITDVLPSEDGWLKGELQDKVGHFPKNYVTPLNKGKNKNKTLIAMQPGNKGDTLSKRSLAITQHTTLFQARVNHTYLPKRDDELSIKRNDIINVTRLVEKGWYEGILNGKSGLFPSNYVTRINEDENSSIKQKSIDGRTTPVQRDLPKKILSTKARVLYDYKAVSNDELTLKTNDIVIILDKNVGEDGWWKGELNGHIGIFPDNYVEEIPALTNLKHRSNASDGETKHSSQTLSKVEPIVDNSFHDHSNEHHPTTKSTSISTDKDDVSRNSCEEKKTLDSPERSNEHDKPISILTNRPASSLARKNENGLNKTTSSFDETNLLQSIDLKVSPFDELHADNGNKIHTPSPPSYQREPGQIESPRYINRSLPLVNGSTLNNTNESKNSSLLTVEQLQKEFLKLKLTLDEVKVKFTDQIDDLIHELDEEKKARATLQIEIERLQKLFQKLSRINS</sequence>
<evidence type="ECO:0000256" key="4">
    <source>
        <dbReference type="SAM" id="MobiDB-lite"/>
    </source>
</evidence>
<evidence type="ECO:0000256" key="1">
    <source>
        <dbReference type="ARBA" id="ARBA00022443"/>
    </source>
</evidence>
<feature type="coiled-coil region" evidence="3">
    <location>
        <begin position="427"/>
        <end position="486"/>
    </location>
</feature>